<dbReference type="AlphaFoldDB" id="A0A1H8HTS4"/>
<evidence type="ECO:0000256" key="1">
    <source>
        <dbReference type="SAM" id="SignalP"/>
    </source>
</evidence>
<dbReference type="STRING" id="46177.SAMN05660976_07888"/>
<dbReference type="EMBL" id="FOBF01000030">
    <property type="protein sequence ID" value="SEN59306.1"/>
    <property type="molecule type" value="Genomic_DNA"/>
</dbReference>
<evidence type="ECO:0000313" key="2">
    <source>
        <dbReference type="EMBL" id="SEN59306.1"/>
    </source>
</evidence>
<protein>
    <recommendedName>
        <fullName evidence="4">Tyrosinase co-factor MelC1</fullName>
    </recommendedName>
</protein>
<gene>
    <name evidence="2" type="ORF">SAMN05660976_07888</name>
</gene>
<accession>A0A1H8HTS4</accession>
<name>A0A1H8HTS4_9ACTN</name>
<sequence length="137" mass="15147">MSNWRFLLLPALLLALAAPPAEAAATRPKVLVDLREEGGFAGLKDRVTVYTDGCARFSRRTGPVVRRCLTRAELRGLRGALGHLQVGGSEPQPQGADFLAYTLSYKGHRATRYRLPETWQPVVGRLEKALTKYWKAG</sequence>
<proteinExistence type="predicted"/>
<keyword evidence="3" id="KW-1185">Reference proteome</keyword>
<dbReference type="Proteomes" id="UP000198953">
    <property type="component" value="Unassembled WGS sequence"/>
</dbReference>
<organism evidence="2 3">
    <name type="scientific">Nonomuraea pusilla</name>
    <dbReference type="NCBI Taxonomy" id="46177"/>
    <lineage>
        <taxon>Bacteria</taxon>
        <taxon>Bacillati</taxon>
        <taxon>Actinomycetota</taxon>
        <taxon>Actinomycetes</taxon>
        <taxon>Streptosporangiales</taxon>
        <taxon>Streptosporangiaceae</taxon>
        <taxon>Nonomuraea</taxon>
    </lineage>
</organism>
<reference evidence="2 3" key="1">
    <citation type="submission" date="2016-10" db="EMBL/GenBank/DDBJ databases">
        <authorList>
            <person name="de Groot N.N."/>
        </authorList>
    </citation>
    <scope>NUCLEOTIDE SEQUENCE [LARGE SCALE GENOMIC DNA]</scope>
    <source>
        <strain evidence="2 3">DSM 43357</strain>
    </source>
</reference>
<dbReference type="OrthoDB" id="3538611at2"/>
<feature type="chain" id="PRO_5011571086" description="Tyrosinase co-factor MelC1" evidence="1">
    <location>
        <begin position="24"/>
        <end position="137"/>
    </location>
</feature>
<evidence type="ECO:0000313" key="3">
    <source>
        <dbReference type="Proteomes" id="UP000198953"/>
    </source>
</evidence>
<evidence type="ECO:0008006" key="4">
    <source>
        <dbReference type="Google" id="ProtNLM"/>
    </source>
</evidence>
<dbReference type="RefSeq" id="WP_055509216.1">
    <property type="nucleotide sequence ID" value="NZ_BBZG01000006.1"/>
</dbReference>
<feature type="signal peptide" evidence="1">
    <location>
        <begin position="1"/>
        <end position="23"/>
    </location>
</feature>
<keyword evidence="1" id="KW-0732">Signal</keyword>